<accession>A0A9P5ZHG0</accession>
<evidence type="ECO:0000313" key="2">
    <source>
        <dbReference type="Proteomes" id="UP000807025"/>
    </source>
</evidence>
<dbReference type="Proteomes" id="UP000807025">
    <property type="component" value="Unassembled WGS sequence"/>
</dbReference>
<organism evidence="1 2">
    <name type="scientific">Pleurotus eryngii</name>
    <name type="common">Boletus of the steppes</name>
    <dbReference type="NCBI Taxonomy" id="5323"/>
    <lineage>
        <taxon>Eukaryota</taxon>
        <taxon>Fungi</taxon>
        <taxon>Dikarya</taxon>
        <taxon>Basidiomycota</taxon>
        <taxon>Agaricomycotina</taxon>
        <taxon>Agaricomycetes</taxon>
        <taxon>Agaricomycetidae</taxon>
        <taxon>Agaricales</taxon>
        <taxon>Pleurotineae</taxon>
        <taxon>Pleurotaceae</taxon>
        <taxon>Pleurotus</taxon>
    </lineage>
</organism>
<reference evidence="1" key="1">
    <citation type="submission" date="2020-11" db="EMBL/GenBank/DDBJ databases">
        <authorList>
            <consortium name="DOE Joint Genome Institute"/>
            <person name="Ahrendt S."/>
            <person name="Riley R."/>
            <person name="Andreopoulos W."/>
            <person name="Labutti K."/>
            <person name="Pangilinan J."/>
            <person name="Ruiz-Duenas F.J."/>
            <person name="Barrasa J.M."/>
            <person name="Sanchez-Garcia M."/>
            <person name="Camarero S."/>
            <person name="Miyauchi S."/>
            <person name="Serrano A."/>
            <person name="Linde D."/>
            <person name="Babiker R."/>
            <person name="Drula E."/>
            <person name="Ayuso-Fernandez I."/>
            <person name="Pacheco R."/>
            <person name="Padilla G."/>
            <person name="Ferreira P."/>
            <person name="Barriuso J."/>
            <person name="Kellner H."/>
            <person name="Castanera R."/>
            <person name="Alfaro M."/>
            <person name="Ramirez L."/>
            <person name="Pisabarro A.G."/>
            <person name="Kuo A."/>
            <person name="Tritt A."/>
            <person name="Lipzen A."/>
            <person name="He G."/>
            <person name="Yan M."/>
            <person name="Ng V."/>
            <person name="Cullen D."/>
            <person name="Martin F."/>
            <person name="Rosso M.-N."/>
            <person name="Henrissat B."/>
            <person name="Hibbett D."/>
            <person name="Martinez A.T."/>
            <person name="Grigoriev I.V."/>
        </authorList>
    </citation>
    <scope>NUCLEOTIDE SEQUENCE</scope>
    <source>
        <strain evidence="1">ATCC 90797</strain>
    </source>
</reference>
<protein>
    <submittedName>
        <fullName evidence="1">Uncharacterized protein</fullName>
    </submittedName>
</protein>
<dbReference type="AlphaFoldDB" id="A0A9P5ZHG0"/>
<evidence type="ECO:0000313" key="1">
    <source>
        <dbReference type="EMBL" id="KAF9487168.1"/>
    </source>
</evidence>
<sequence length="145" mass="16247">MGIFHSPLRPLATWKEGSRITFSPAPSKCPSCECRAYCRSLHPPITVPSDCRSTPSILAVHNPSKYHRYKYLPSSNITLVLAHTLHLINAKFAGIISPWIKIGDRLVFQTFSSTSSSSSSSSSTWIFSFPVFLTYTNTFPKFKLF</sequence>
<gene>
    <name evidence="1" type="ORF">BDN71DRAFT_680017</name>
</gene>
<proteinExistence type="predicted"/>
<keyword evidence="2" id="KW-1185">Reference proteome</keyword>
<name>A0A9P5ZHG0_PLEER</name>
<comment type="caution">
    <text evidence="1">The sequence shown here is derived from an EMBL/GenBank/DDBJ whole genome shotgun (WGS) entry which is preliminary data.</text>
</comment>
<dbReference type="EMBL" id="MU154809">
    <property type="protein sequence ID" value="KAF9487168.1"/>
    <property type="molecule type" value="Genomic_DNA"/>
</dbReference>